<dbReference type="Proteomes" id="UP000092154">
    <property type="component" value="Unassembled WGS sequence"/>
</dbReference>
<evidence type="ECO:0000313" key="1">
    <source>
        <dbReference type="EMBL" id="OAX41860.1"/>
    </source>
</evidence>
<accession>A0A1B7NAF6</accession>
<organism evidence="1 2">
    <name type="scientific">Rhizopogon vinicolor AM-OR11-026</name>
    <dbReference type="NCBI Taxonomy" id="1314800"/>
    <lineage>
        <taxon>Eukaryota</taxon>
        <taxon>Fungi</taxon>
        <taxon>Dikarya</taxon>
        <taxon>Basidiomycota</taxon>
        <taxon>Agaricomycotina</taxon>
        <taxon>Agaricomycetes</taxon>
        <taxon>Agaricomycetidae</taxon>
        <taxon>Boletales</taxon>
        <taxon>Suillineae</taxon>
        <taxon>Rhizopogonaceae</taxon>
        <taxon>Rhizopogon</taxon>
    </lineage>
</organism>
<sequence>MRELPFKSSKMACGSWLSRLSRTVPTINNRGPSACQRHALEEHDRLETERNASCFQVRDTF</sequence>
<keyword evidence="2" id="KW-1185">Reference proteome</keyword>
<gene>
    <name evidence="1" type="ORF">K503DRAFT_436997</name>
</gene>
<proteinExistence type="predicted"/>
<evidence type="ECO:0000313" key="2">
    <source>
        <dbReference type="Proteomes" id="UP000092154"/>
    </source>
</evidence>
<dbReference type="InParanoid" id="A0A1B7NAF6"/>
<protein>
    <submittedName>
        <fullName evidence="1">Uncharacterized protein</fullName>
    </submittedName>
</protein>
<dbReference type="EMBL" id="KV448169">
    <property type="protein sequence ID" value="OAX41860.1"/>
    <property type="molecule type" value="Genomic_DNA"/>
</dbReference>
<dbReference type="AlphaFoldDB" id="A0A1B7NAF6"/>
<name>A0A1B7NAF6_9AGAM</name>
<reference evidence="1 2" key="1">
    <citation type="submission" date="2016-06" db="EMBL/GenBank/DDBJ databases">
        <title>Comparative genomics of the ectomycorrhizal sister species Rhizopogon vinicolor and Rhizopogon vesiculosus (Basidiomycota: Boletales) reveals a divergence of the mating type B locus.</title>
        <authorList>
            <consortium name="DOE Joint Genome Institute"/>
            <person name="Mujic A.B."/>
            <person name="Kuo A."/>
            <person name="Tritt A."/>
            <person name="Lipzen A."/>
            <person name="Chen C."/>
            <person name="Johnson J."/>
            <person name="Sharma A."/>
            <person name="Barry K."/>
            <person name="Grigoriev I.V."/>
            <person name="Spatafora J.W."/>
        </authorList>
    </citation>
    <scope>NUCLEOTIDE SEQUENCE [LARGE SCALE GENOMIC DNA]</scope>
    <source>
        <strain evidence="1 2">AM-OR11-026</strain>
    </source>
</reference>